<keyword evidence="3" id="KW-0067">ATP-binding</keyword>
<dbReference type="PROSITE" id="PS51194">
    <property type="entry name" value="HELICASE_CTER"/>
    <property type="match status" value="1"/>
</dbReference>
<keyword evidence="1" id="KW-0547">Nucleotide-binding</keyword>
<evidence type="ECO:0000256" key="2">
    <source>
        <dbReference type="ARBA" id="ARBA00022801"/>
    </source>
</evidence>
<dbReference type="Proteomes" id="UP000799428">
    <property type="component" value="Unassembled WGS sequence"/>
</dbReference>
<dbReference type="InterPro" id="IPR049730">
    <property type="entry name" value="SNF2/RAD54-like_C"/>
</dbReference>
<feature type="region of interest" description="Disordered" evidence="4">
    <location>
        <begin position="1173"/>
        <end position="1198"/>
    </location>
</feature>
<dbReference type="Gene3D" id="3.40.50.300">
    <property type="entry name" value="P-loop containing nucleotide triphosphate hydrolases"/>
    <property type="match status" value="2"/>
</dbReference>
<dbReference type="InterPro" id="IPR027417">
    <property type="entry name" value="P-loop_NTPase"/>
</dbReference>
<feature type="compositionally biased region" description="Basic residues" evidence="4">
    <location>
        <begin position="1182"/>
        <end position="1191"/>
    </location>
</feature>
<dbReference type="PANTHER" id="PTHR45626:SF51">
    <property type="entry name" value="SNF2-RELATED DOMAIN-CONTAINING PROTEIN"/>
    <property type="match status" value="1"/>
</dbReference>
<feature type="compositionally biased region" description="Basic and acidic residues" evidence="4">
    <location>
        <begin position="858"/>
        <end position="873"/>
    </location>
</feature>
<organism evidence="6 7">
    <name type="scientific">Pleomassaria siparia CBS 279.74</name>
    <dbReference type="NCBI Taxonomy" id="1314801"/>
    <lineage>
        <taxon>Eukaryota</taxon>
        <taxon>Fungi</taxon>
        <taxon>Dikarya</taxon>
        <taxon>Ascomycota</taxon>
        <taxon>Pezizomycotina</taxon>
        <taxon>Dothideomycetes</taxon>
        <taxon>Pleosporomycetidae</taxon>
        <taxon>Pleosporales</taxon>
        <taxon>Pleomassariaceae</taxon>
        <taxon>Pleomassaria</taxon>
    </lineage>
</organism>
<evidence type="ECO:0000256" key="1">
    <source>
        <dbReference type="ARBA" id="ARBA00022741"/>
    </source>
</evidence>
<dbReference type="CDD" id="cd18008">
    <property type="entry name" value="DEXDc_SHPRH-like"/>
    <property type="match status" value="1"/>
</dbReference>
<dbReference type="InterPro" id="IPR000330">
    <property type="entry name" value="SNF2_N"/>
</dbReference>
<feature type="region of interest" description="Disordered" evidence="4">
    <location>
        <begin position="901"/>
        <end position="959"/>
    </location>
</feature>
<dbReference type="OrthoDB" id="2801544at2759"/>
<feature type="region of interest" description="Disordered" evidence="4">
    <location>
        <begin position="1215"/>
        <end position="1238"/>
    </location>
</feature>
<dbReference type="Pfam" id="PF00271">
    <property type="entry name" value="Helicase_C"/>
    <property type="match status" value="1"/>
</dbReference>
<dbReference type="GO" id="GO:0008094">
    <property type="term" value="F:ATP-dependent activity, acting on DNA"/>
    <property type="evidence" value="ECO:0007669"/>
    <property type="project" value="TreeGrafter"/>
</dbReference>
<feature type="domain" description="Helicase C-terminal" evidence="5">
    <location>
        <begin position="974"/>
        <end position="1126"/>
    </location>
</feature>
<name>A0A6G1K5T0_9PLEO</name>
<dbReference type="GO" id="GO:0005524">
    <property type="term" value="F:ATP binding"/>
    <property type="evidence" value="ECO:0007669"/>
    <property type="project" value="UniProtKB-KW"/>
</dbReference>
<evidence type="ECO:0000313" key="7">
    <source>
        <dbReference type="Proteomes" id="UP000799428"/>
    </source>
</evidence>
<dbReference type="GO" id="GO:0006281">
    <property type="term" value="P:DNA repair"/>
    <property type="evidence" value="ECO:0007669"/>
    <property type="project" value="TreeGrafter"/>
</dbReference>
<keyword evidence="2" id="KW-0378">Hydrolase</keyword>
<evidence type="ECO:0000259" key="5">
    <source>
        <dbReference type="PROSITE" id="PS51194"/>
    </source>
</evidence>
<sequence>MEPKLTSQLGIDATSSPSDLEPYIALGCLHFQQLGINSDSISHSSDWTELRYSNLSEEAKLVLGSEVTRLLDAYWIRLFLHRPTDLPVPSGSIVRVYLVPEDWGQKYIDRKKKELKKLLRNILHRVDTSSVSWSGVYSGDNIRYFDPWAQPENSSLFYLFNKLQSPAPTPETIKCKYARQAVKKLLESATTTPSDDFKEQGLTGLKTWLYPYQARSASVMIQREAEPQLQLDPRLELRHSPNGKRFFFGARDGSFLQEPQFYESNRGGILAETMGLGKTIICLAVVLATKGHLPHIPPAYQPPPCVRNRVGKLSDMAASIMGRNSIPAKMVLEQREEMTGEDLSVLKHILDRNIPHYEIPVEVARYNRNTAVPSPRPLVLCSGTIIVVPRNLLHQWQGEIRKHVFKGSLKILVMDTVQKRAAKVKAPQTEEEEMELKSELPSATELLKYDIILFTRARFEQEMESVSGYYDRRSVRSVPTVCTCPCIGLSDVKDCRCKVNEGYGSPLKKLHWLRIIIDEGHSFSSSVSNAVQVAKQLQVERRWVVSGTPAKNLVGVEVDLSTLNENGTDSAQIRERAIEGMRNFSQDGDNAKAVEALGLLASHFLMVRPWSDSAEGKLEWQNYIFRHEHQYHKTYSGFSSCFLRTLEGLVVKTRPEDVEKDIVLPPMKQRVVYLKPCWFDKMTANLFIQVLRANAITSERSGVDYLFDKSSIKPRHNLIKNLRQSNFTWTGFSPDDVASTLETSQKYLSKPDRNCTKEDEELLLESCGIISSLMESEGWIALAKAHEVGMAIENWPQESEEYFAMTYPNKPTMVGITQLLEGQAHVDNHIRSQNPSNGLDVVGRLTKTKLQALEEAENETKVMRDKMPDEPPKLLKAGVPSSCVGGQPLTSSRWTAATIAAKASPTKKAKATPKNPTLRATSKVDEAGSPTVLASPVRPKKRKLTLEDEKAELPGDSPLRSTRIVGTTSAKLTYLMQMVAKHQVEEKIIIFYDGDNAAFYLAQCLDALYVDHRIYARTLENTKRSEYVALFNEDPDIRVLLIDVACGAHGLNLNAASVVLIVNPINRPSIEAQAIKRAHRIGQTRQVLVETLVLEGTIEEAIFKRAKKMSRSEHHEAKELEDDDKIIDILKNAKVVPIESNECHGIAQFAQLETPQRIFGRPGREKYHRVGHVDKNEGENAKKKKQRKKRHVQVDDGISSTGSLLTQIPILGPSSAVQVPPQAPQAGGSNSQTPSLFGVGYHSSSGSIFG</sequence>
<accession>A0A6G1K5T0</accession>
<feature type="compositionally biased region" description="Basic and acidic residues" evidence="4">
    <location>
        <begin position="944"/>
        <end position="953"/>
    </location>
</feature>
<keyword evidence="7" id="KW-1185">Reference proteome</keyword>
<dbReference type="InterPro" id="IPR014001">
    <property type="entry name" value="Helicase_ATP-bd"/>
</dbReference>
<protein>
    <recommendedName>
        <fullName evidence="5">Helicase C-terminal domain-containing protein</fullName>
    </recommendedName>
</protein>
<evidence type="ECO:0000256" key="4">
    <source>
        <dbReference type="SAM" id="MobiDB-lite"/>
    </source>
</evidence>
<dbReference type="SUPFAM" id="SSF52540">
    <property type="entry name" value="P-loop containing nucleoside triphosphate hydrolases"/>
    <property type="match status" value="2"/>
</dbReference>
<dbReference type="GO" id="GO:0016787">
    <property type="term" value="F:hydrolase activity"/>
    <property type="evidence" value="ECO:0007669"/>
    <property type="project" value="UniProtKB-KW"/>
</dbReference>
<evidence type="ECO:0000256" key="3">
    <source>
        <dbReference type="ARBA" id="ARBA00022840"/>
    </source>
</evidence>
<evidence type="ECO:0000313" key="6">
    <source>
        <dbReference type="EMBL" id="KAF2708239.1"/>
    </source>
</evidence>
<dbReference type="Pfam" id="PF00176">
    <property type="entry name" value="SNF2-rel_dom"/>
    <property type="match status" value="1"/>
</dbReference>
<dbReference type="EMBL" id="MU005772">
    <property type="protein sequence ID" value="KAF2708239.1"/>
    <property type="molecule type" value="Genomic_DNA"/>
</dbReference>
<feature type="region of interest" description="Disordered" evidence="4">
    <location>
        <begin position="858"/>
        <end position="881"/>
    </location>
</feature>
<gene>
    <name evidence="6" type="ORF">K504DRAFT_381925</name>
</gene>
<dbReference type="InterPro" id="IPR001650">
    <property type="entry name" value="Helicase_C-like"/>
</dbReference>
<dbReference type="GO" id="GO:0005634">
    <property type="term" value="C:nucleus"/>
    <property type="evidence" value="ECO:0007669"/>
    <property type="project" value="TreeGrafter"/>
</dbReference>
<reference evidence="6" key="1">
    <citation type="journal article" date="2020" name="Stud. Mycol.">
        <title>101 Dothideomycetes genomes: a test case for predicting lifestyles and emergence of pathogens.</title>
        <authorList>
            <person name="Haridas S."/>
            <person name="Albert R."/>
            <person name="Binder M."/>
            <person name="Bloem J."/>
            <person name="Labutti K."/>
            <person name="Salamov A."/>
            <person name="Andreopoulos B."/>
            <person name="Baker S."/>
            <person name="Barry K."/>
            <person name="Bills G."/>
            <person name="Bluhm B."/>
            <person name="Cannon C."/>
            <person name="Castanera R."/>
            <person name="Culley D."/>
            <person name="Daum C."/>
            <person name="Ezra D."/>
            <person name="Gonzalez J."/>
            <person name="Henrissat B."/>
            <person name="Kuo A."/>
            <person name="Liang C."/>
            <person name="Lipzen A."/>
            <person name="Lutzoni F."/>
            <person name="Magnuson J."/>
            <person name="Mondo S."/>
            <person name="Nolan M."/>
            <person name="Ohm R."/>
            <person name="Pangilinan J."/>
            <person name="Park H.-J."/>
            <person name="Ramirez L."/>
            <person name="Alfaro M."/>
            <person name="Sun H."/>
            <person name="Tritt A."/>
            <person name="Yoshinaga Y."/>
            <person name="Zwiers L.-H."/>
            <person name="Turgeon B."/>
            <person name="Goodwin S."/>
            <person name="Spatafora J."/>
            <person name="Crous P."/>
            <person name="Grigoriev I."/>
        </authorList>
    </citation>
    <scope>NUCLEOTIDE SEQUENCE</scope>
    <source>
        <strain evidence="6">CBS 279.74</strain>
    </source>
</reference>
<dbReference type="SMART" id="SM00487">
    <property type="entry name" value="DEXDc"/>
    <property type="match status" value="1"/>
</dbReference>
<dbReference type="PANTHER" id="PTHR45626">
    <property type="entry name" value="TRANSCRIPTION TERMINATION FACTOR 2-RELATED"/>
    <property type="match status" value="1"/>
</dbReference>
<dbReference type="CDD" id="cd18793">
    <property type="entry name" value="SF2_C_SNF"/>
    <property type="match status" value="1"/>
</dbReference>
<proteinExistence type="predicted"/>
<dbReference type="InterPro" id="IPR050628">
    <property type="entry name" value="SNF2_RAD54_helicase_TF"/>
</dbReference>
<dbReference type="AlphaFoldDB" id="A0A6G1K5T0"/>